<sequence>MASVPLIVKNEVEYCFKKVESCFKNVEYFFTKAKFCLRLAQLAETTARNAKFFRKYPAQVAGIGKAWYHKQFFSQEQFSR</sequence>
<accession>A0ABP8N8Q1</accession>
<dbReference type="Proteomes" id="UP001501175">
    <property type="component" value="Unassembled WGS sequence"/>
</dbReference>
<evidence type="ECO:0000313" key="2">
    <source>
        <dbReference type="Proteomes" id="UP001501175"/>
    </source>
</evidence>
<proteinExistence type="predicted"/>
<organism evidence="1 2">
    <name type="scientific">Nibrella saemangeumensis</name>
    <dbReference type="NCBI Taxonomy" id="1084526"/>
    <lineage>
        <taxon>Bacteria</taxon>
        <taxon>Pseudomonadati</taxon>
        <taxon>Bacteroidota</taxon>
        <taxon>Cytophagia</taxon>
        <taxon>Cytophagales</taxon>
        <taxon>Spirosomataceae</taxon>
        <taxon>Nibrella</taxon>
    </lineage>
</organism>
<protein>
    <submittedName>
        <fullName evidence="1">Uncharacterized protein</fullName>
    </submittedName>
</protein>
<dbReference type="EMBL" id="BAABHD010000073">
    <property type="protein sequence ID" value="GAA4463217.1"/>
    <property type="molecule type" value="Genomic_DNA"/>
</dbReference>
<comment type="caution">
    <text evidence="1">The sequence shown here is derived from an EMBL/GenBank/DDBJ whole genome shotgun (WGS) entry which is preliminary data.</text>
</comment>
<gene>
    <name evidence="1" type="ORF">GCM10023189_40990</name>
</gene>
<keyword evidence="2" id="KW-1185">Reference proteome</keyword>
<evidence type="ECO:0000313" key="1">
    <source>
        <dbReference type="EMBL" id="GAA4463217.1"/>
    </source>
</evidence>
<name>A0ABP8N8Q1_9BACT</name>
<reference evidence="2" key="1">
    <citation type="journal article" date="2019" name="Int. J. Syst. Evol. Microbiol.">
        <title>The Global Catalogue of Microorganisms (GCM) 10K type strain sequencing project: providing services to taxonomists for standard genome sequencing and annotation.</title>
        <authorList>
            <consortium name="The Broad Institute Genomics Platform"/>
            <consortium name="The Broad Institute Genome Sequencing Center for Infectious Disease"/>
            <person name="Wu L."/>
            <person name="Ma J."/>
        </authorList>
    </citation>
    <scope>NUCLEOTIDE SEQUENCE [LARGE SCALE GENOMIC DNA]</scope>
    <source>
        <strain evidence="2">JCM 17927</strain>
    </source>
</reference>